<keyword evidence="2" id="KW-1185">Reference proteome</keyword>
<protein>
    <submittedName>
        <fullName evidence="1">Uncharacterized protein</fullName>
    </submittedName>
</protein>
<evidence type="ECO:0000313" key="1">
    <source>
        <dbReference type="EMBL" id="QRQ81042.1"/>
    </source>
</evidence>
<reference evidence="1" key="1">
    <citation type="submission" date="2021-02" db="EMBL/GenBank/DDBJ databases">
        <title>Neisseriaceae sp. 26B isolated from the cloaca of a Common Toad-headed Turtle (Mesoclemmys nasuta).</title>
        <authorList>
            <person name="Spergser J."/>
            <person name="Busse H.-J."/>
        </authorList>
    </citation>
    <scope>NUCLEOTIDE SEQUENCE</scope>
    <source>
        <strain evidence="1">26B</strain>
    </source>
</reference>
<dbReference type="Proteomes" id="UP000653156">
    <property type="component" value="Chromosome"/>
</dbReference>
<accession>A0A892ZDM7</accession>
<evidence type="ECO:0000313" key="2">
    <source>
        <dbReference type="Proteomes" id="UP000653156"/>
    </source>
</evidence>
<dbReference type="EMBL" id="CP069798">
    <property type="protein sequence ID" value="QRQ81042.1"/>
    <property type="molecule type" value="Genomic_DNA"/>
</dbReference>
<sequence length="119" mass="13560">MYFVDRTAVVLKPTAAFLAWLKSVDEDMPDLTLAQLRSNCTTLLVPEFDTPEAVMGYIGERSRAIFEAEVAGWEVEAEKWPQDMSAEGFWAFFEVEIHDMVLDMEDADLQVSPVFDNMM</sequence>
<dbReference type="RefSeq" id="WP_230338327.1">
    <property type="nucleotide sequence ID" value="NZ_CP069798.1"/>
</dbReference>
<name>A0A892ZDM7_9NEIS</name>
<gene>
    <name evidence="1" type="ORF">JQU52_09905</name>
</gene>
<dbReference type="KEGG" id="ptes:JQU52_09905"/>
<proteinExistence type="predicted"/>
<organism evidence="1 2">
    <name type="scientific">Paralysiella testudinis</name>
    <dbReference type="NCBI Taxonomy" id="2809020"/>
    <lineage>
        <taxon>Bacteria</taxon>
        <taxon>Pseudomonadati</taxon>
        <taxon>Pseudomonadota</taxon>
        <taxon>Betaproteobacteria</taxon>
        <taxon>Neisseriales</taxon>
        <taxon>Neisseriaceae</taxon>
        <taxon>Paralysiella</taxon>
    </lineage>
</organism>
<dbReference type="AlphaFoldDB" id="A0A892ZDM7"/>